<evidence type="ECO:0000256" key="1">
    <source>
        <dbReference type="ARBA" id="ARBA00022837"/>
    </source>
</evidence>
<keyword evidence="6" id="KW-1185">Reference proteome</keyword>
<feature type="region of interest" description="Disordered" evidence="3">
    <location>
        <begin position="94"/>
        <end position="179"/>
    </location>
</feature>
<protein>
    <submittedName>
        <fullName evidence="5">Calmodulin-like protein containing EF hand domain</fullName>
    </submittedName>
</protein>
<gene>
    <name evidence="5" type="ORF">NESM_000644200</name>
</gene>
<organism evidence="5 6">
    <name type="scientific">Novymonas esmeraldas</name>
    <dbReference type="NCBI Taxonomy" id="1808958"/>
    <lineage>
        <taxon>Eukaryota</taxon>
        <taxon>Discoba</taxon>
        <taxon>Euglenozoa</taxon>
        <taxon>Kinetoplastea</taxon>
        <taxon>Metakinetoplastina</taxon>
        <taxon>Trypanosomatida</taxon>
        <taxon>Trypanosomatidae</taxon>
        <taxon>Novymonas</taxon>
    </lineage>
</organism>
<dbReference type="Proteomes" id="UP001430356">
    <property type="component" value="Unassembled WGS sequence"/>
</dbReference>
<feature type="region of interest" description="Disordered" evidence="3">
    <location>
        <begin position="322"/>
        <end position="360"/>
    </location>
</feature>
<feature type="compositionally biased region" description="Low complexity" evidence="3">
    <location>
        <begin position="108"/>
        <end position="130"/>
    </location>
</feature>
<evidence type="ECO:0000313" key="6">
    <source>
        <dbReference type="Proteomes" id="UP001430356"/>
    </source>
</evidence>
<dbReference type="PROSITE" id="PS00018">
    <property type="entry name" value="EF_HAND_1"/>
    <property type="match status" value="1"/>
</dbReference>
<dbReference type="GO" id="GO:0005509">
    <property type="term" value="F:calcium ion binding"/>
    <property type="evidence" value="ECO:0007669"/>
    <property type="project" value="InterPro"/>
</dbReference>
<feature type="domain" description="EF-hand" evidence="4">
    <location>
        <begin position="213"/>
        <end position="248"/>
    </location>
</feature>
<dbReference type="SMART" id="SM00054">
    <property type="entry name" value="EFh"/>
    <property type="match status" value="2"/>
</dbReference>
<dbReference type="InterPro" id="IPR040747">
    <property type="entry name" value="BILBO1_N"/>
</dbReference>
<sequence length="586" mass="65365">MFVVQVAADIFGNKLNFELSFPSRPSVQEITRAAESAFSIEIANTRPESVSPHTFHIAKIKVYDEDKSKWVDLLGEGQLVDYCQLYAFQPENPWHKETQKPIPPATKPPAAAATPSRSAAITSAPSASRAVASTSNALAPYTGGGGGGRSEPASSRRPYTSGASSTALVPRGGGDASPEEKLRVVFSEFDSKGSRMIDVEDFKQGFHNMGLDFSSATVEDLFERADLNHDHRISYSEFERFARLYPIMTDCLYFRSKAFWEEDQMRKDIQAEAEAAHKSEAALDQAQRSLEHAEADVADAQSAVKAADDDLRDRTERMRDLARDMEEARKDKERVVREKKEREQDLGAVKEREKEARKDLQDLARESDKLDRRAAALVNDADAADDKVRQLQKALEDARRAADRAHQAAEQAAAEADHAKGRERDAAVEADAIARDVPKAEDSVRAADRNVAAADQVLRELDGAGKDIGRQADEAATRRDASEKAVAEAREKVALKVREVDTARNTVADKDRSIKQKEAELDEHRRQRELITQHERTLIEQELRLREQRDSLEQRETKLMSEASNYLGNMRINLATRSYSRDPGGY</sequence>
<proteinExistence type="predicted"/>
<keyword evidence="1" id="KW-0106">Calcium</keyword>
<feature type="compositionally biased region" description="Basic and acidic residues" evidence="3">
    <location>
        <begin position="384"/>
        <end position="407"/>
    </location>
</feature>
<evidence type="ECO:0000256" key="3">
    <source>
        <dbReference type="SAM" id="MobiDB-lite"/>
    </source>
</evidence>
<dbReference type="Gene3D" id="3.10.20.650">
    <property type="match status" value="1"/>
</dbReference>
<feature type="compositionally biased region" description="Polar residues" evidence="3">
    <location>
        <begin position="157"/>
        <end position="167"/>
    </location>
</feature>
<feature type="coiled-coil region" evidence="2">
    <location>
        <begin position="472"/>
        <end position="534"/>
    </location>
</feature>
<dbReference type="PROSITE" id="PS50222">
    <property type="entry name" value="EF_HAND_2"/>
    <property type="match status" value="2"/>
</dbReference>
<name>A0AAW0EV41_9TRYP</name>
<dbReference type="InterPro" id="IPR011992">
    <property type="entry name" value="EF-hand-dom_pair"/>
</dbReference>
<reference evidence="5 6" key="1">
    <citation type="journal article" date="2021" name="MBio">
        <title>A New Model Trypanosomatid, Novymonas esmeraldas: Genomic Perception of Its 'Candidatus Pandoraea novymonadis' Endosymbiont.</title>
        <authorList>
            <person name="Zakharova A."/>
            <person name="Saura A."/>
            <person name="Butenko A."/>
            <person name="Podesvova L."/>
            <person name="Warmusova S."/>
            <person name="Kostygov A.Y."/>
            <person name="Nenarokova A."/>
            <person name="Lukes J."/>
            <person name="Opperdoes F.R."/>
            <person name="Yurchenko V."/>
        </authorList>
    </citation>
    <scope>NUCLEOTIDE SEQUENCE [LARGE SCALE GENOMIC DNA]</scope>
    <source>
        <strain evidence="5 6">E262AT.01</strain>
    </source>
</reference>
<dbReference type="InterPro" id="IPR002048">
    <property type="entry name" value="EF_hand_dom"/>
</dbReference>
<feature type="domain" description="EF-hand" evidence="4">
    <location>
        <begin position="177"/>
        <end position="212"/>
    </location>
</feature>
<keyword evidence="2" id="KW-0175">Coiled coil</keyword>
<dbReference type="Gene3D" id="1.10.238.10">
    <property type="entry name" value="EF-hand"/>
    <property type="match status" value="1"/>
</dbReference>
<dbReference type="Pfam" id="PF13499">
    <property type="entry name" value="EF-hand_7"/>
    <property type="match status" value="1"/>
</dbReference>
<dbReference type="SUPFAM" id="SSF57997">
    <property type="entry name" value="Tropomyosin"/>
    <property type="match status" value="1"/>
</dbReference>
<dbReference type="InterPro" id="IPR018247">
    <property type="entry name" value="EF_Hand_1_Ca_BS"/>
</dbReference>
<evidence type="ECO:0000259" key="4">
    <source>
        <dbReference type="PROSITE" id="PS50222"/>
    </source>
</evidence>
<dbReference type="FunFam" id="3.10.20.650:FF:000001">
    <property type="entry name" value="Calmodulin-like protein containing EF hand domain"/>
    <property type="match status" value="1"/>
</dbReference>
<dbReference type="EMBL" id="JAECZO010000092">
    <property type="protein sequence ID" value="KAK7197006.1"/>
    <property type="molecule type" value="Genomic_DNA"/>
</dbReference>
<evidence type="ECO:0000313" key="5">
    <source>
        <dbReference type="EMBL" id="KAK7197006.1"/>
    </source>
</evidence>
<dbReference type="AlphaFoldDB" id="A0AAW0EV41"/>
<dbReference type="Pfam" id="PF18281">
    <property type="entry name" value="BILBO1_N"/>
    <property type="match status" value="1"/>
</dbReference>
<feature type="compositionally biased region" description="Basic and acidic residues" evidence="3">
    <location>
        <begin position="415"/>
        <end position="426"/>
    </location>
</feature>
<dbReference type="SUPFAM" id="SSF47473">
    <property type="entry name" value="EF-hand"/>
    <property type="match status" value="1"/>
</dbReference>
<accession>A0AAW0EV41</accession>
<dbReference type="CDD" id="cd00051">
    <property type="entry name" value="EFh"/>
    <property type="match status" value="1"/>
</dbReference>
<feature type="region of interest" description="Disordered" evidence="3">
    <location>
        <begin position="378"/>
        <end position="426"/>
    </location>
</feature>
<evidence type="ECO:0000256" key="2">
    <source>
        <dbReference type="SAM" id="Coils"/>
    </source>
</evidence>
<comment type="caution">
    <text evidence="5">The sequence shown here is derived from an EMBL/GenBank/DDBJ whole genome shotgun (WGS) entry which is preliminary data.</text>
</comment>